<dbReference type="Gene3D" id="3.40.50.300">
    <property type="entry name" value="P-loop containing nucleotide triphosphate hydrolases"/>
    <property type="match status" value="1"/>
</dbReference>
<comment type="caution">
    <text evidence="3">The sequence shown here is derived from an EMBL/GenBank/DDBJ whole genome shotgun (WGS) entry which is preliminary data.</text>
</comment>
<evidence type="ECO:0000259" key="2">
    <source>
        <dbReference type="Pfam" id="PF25873"/>
    </source>
</evidence>
<evidence type="ECO:0000313" key="4">
    <source>
        <dbReference type="Proteomes" id="UP001597085"/>
    </source>
</evidence>
<evidence type="ECO:0000313" key="3">
    <source>
        <dbReference type="EMBL" id="MFD1600404.1"/>
    </source>
</evidence>
<dbReference type="EMBL" id="JBHUDK010000015">
    <property type="protein sequence ID" value="MFD1600404.1"/>
    <property type="molecule type" value="Genomic_DNA"/>
</dbReference>
<evidence type="ECO:0000259" key="1">
    <source>
        <dbReference type="Pfam" id="PF13191"/>
    </source>
</evidence>
<dbReference type="InterPro" id="IPR027417">
    <property type="entry name" value="P-loop_NTPase"/>
</dbReference>
<organism evidence="3 4">
    <name type="scientific">Halobellus rarus</name>
    <dbReference type="NCBI Taxonomy" id="1126237"/>
    <lineage>
        <taxon>Archaea</taxon>
        <taxon>Methanobacteriati</taxon>
        <taxon>Methanobacteriota</taxon>
        <taxon>Stenosarchaea group</taxon>
        <taxon>Halobacteria</taxon>
        <taxon>Halobacteriales</taxon>
        <taxon>Haloferacaceae</taxon>
        <taxon>Halobellus</taxon>
    </lineage>
</organism>
<dbReference type="Proteomes" id="UP001597085">
    <property type="component" value="Unassembled WGS sequence"/>
</dbReference>
<keyword evidence="4" id="KW-1185">Reference proteome</keyword>
<gene>
    <name evidence="3" type="ORF">ACFSBX_15770</name>
</gene>
<feature type="domain" description="Orc1-like AAA ATPase" evidence="1">
    <location>
        <begin position="7"/>
        <end position="140"/>
    </location>
</feature>
<feature type="domain" description="MalT-like winged helix" evidence="2">
    <location>
        <begin position="242"/>
        <end position="319"/>
    </location>
</feature>
<accession>A0ABD6CQE2</accession>
<dbReference type="Pfam" id="PF13191">
    <property type="entry name" value="AAA_16"/>
    <property type="match status" value="1"/>
</dbReference>
<dbReference type="Pfam" id="PF25873">
    <property type="entry name" value="WHD_MalT"/>
    <property type="match status" value="1"/>
</dbReference>
<sequence length="679" mass="77682">MVQVRDEQLQRAVSKIVDDGRDIHISGEPGIGKTEFLEHVQTSLPAEYTIEETTVRIHHDIPDIERDLLHIARRAAVERDSKPNQVTSASGSAFGFSGGATVDDRVRDLYKLEDLTTNWSSDPLVLCIDDVHKIADDEQTVRGVVSEIADVFGDEIHLITVGQISAIKGVEELHLNLYTLKETRKFLEAEYGDIPEGTIKEVHSKVEGHPLYLSLLTESTEDAADFELPEDAVFDTIEKRYIESLPAETEQFLRQVAVLPELSERTCSGIIDDRSATEIDRMLRRLNRQVIVQEVNRSDAGDKIYKIHERFRRFLIQKHPNPTRDHRTALEHHFEELLQKIGEESDETWKEILPHSFHLRFHLTSLHDEVTPEYFLKELDQCGITYPERGILVFFGGVGVFPARAIELFQTEHEAFSEWLLENAENEPTANLLVQITDWALSQVGDDDPIELSEVRVEGSMDDLPIESQPFDELDVSEAQARHLENSFKNILSYFLIEEPYRSSTHRRQAHKQIESYGISYELLSEFRAEVKQTLVESQLGDEFESLVEQYVETVGQELEGSLTSSLDFHSLRDQMMELGRHTFDDVHEDLFVDTGVLEEITINGGDVLERAENPAFAMLWYHFYIAYLGEQPSAEVPEEIRERCLRMVKARKAYEAALDKPMFTAEDTEDLLALDTED</sequence>
<dbReference type="InterPro" id="IPR059106">
    <property type="entry name" value="WHD_MalT"/>
</dbReference>
<dbReference type="SUPFAM" id="SSF52540">
    <property type="entry name" value="P-loop containing nucleoside triphosphate hydrolases"/>
    <property type="match status" value="1"/>
</dbReference>
<name>A0ABD6CQE2_9EURY</name>
<dbReference type="AlphaFoldDB" id="A0ABD6CQE2"/>
<reference evidence="3 4" key="1">
    <citation type="journal article" date="2019" name="Int. J. Syst. Evol. Microbiol.">
        <title>The Global Catalogue of Microorganisms (GCM) 10K type strain sequencing project: providing services to taxonomists for standard genome sequencing and annotation.</title>
        <authorList>
            <consortium name="The Broad Institute Genomics Platform"/>
            <consortium name="The Broad Institute Genome Sequencing Center for Infectious Disease"/>
            <person name="Wu L."/>
            <person name="Ma J."/>
        </authorList>
    </citation>
    <scope>NUCLEOTIDE SEQUENCE [LARGE SCALE GENOMIC DNA]</scope>
    <source>
        <strain evidence="3 4">CGMCC 1.12121</strain>
    </source>
</reference>
<dbReference type="InterPro" id="IPR041664">
    <property type="entry name" value="AAA_16"/>
</dbReference>
<proteinExistence type="predicted"/>
<protein>
    <submittedName>
        <fullName evidence="3">AAA family ATPase</fullName>
    </submittedName>
</protein>
<dbReference type="RefSeq" id="WP_256422146.1">
    <property type="nucleotide sequence ID" value="NZ_JANHDI010000011.1"/>
</dbReference>